<dbReference type="SUPFAM" id="SSF47336">
    <property type="entry name" value="ACP-like"/>
    <property type="match status" value="1"/>
</dbReference>
<gene>
    <name evidence="2" type="ORF">ACFYNQ_28300</name>
</gene>
<evidence type="ECO:0000313" key="2">
    <source>
        <dbReference type="EMBL" id="MFE9602453.1"/>
    </source>
</evidence>
<name>A0ABW6MAU4_9ACTN</name>
<dbReference type="InterPro" id="IPR025110">
    <property type="entry name" value="AMP-bd_C"/>
</dbReference>
<organism evidence="2 3">
    <name type="scientific">Streptomyces hokutonensis</name>
    <dbReference type="NCBI Taxonomy" id="1306990"/>
    <lineage>
        <taxon>Bacteria</taxon>
        <taxon>Bacillati</taxon>
        <taxon>Actinomycetota</taxon>
        <taxon>Actinomycetes</taxon>
        <taxon>Kitasatosporales</taxon>
        <taxon>Streptomycetaceae</taxon>
        <taxon>Streptomyces</taxon>
    </lineage>
</organism>
<dbReference type="SUPFAM" id="SSF56801">
    <property type="entry name" value="Acetyl-CoA synthetase-like"/>
    <property type="match status" value="1"/>
</dbReference>
<dbReference type="PROSITE" id="PS50075">
    <property type="entry name" value="CARRIER"/>
    <property type="match status" value="1"/>
</dbReference>
<dbReference type="Gene3D" id="1.10.1200.10">
    <property type="entry name" value="ACP-like"/>
    <property type="match status" value="1"/>
</dbReference>
<sequence>MTDFVLERIKDIAAREPGRPAVRVGVGTLDYGGLTAAATGLCDLLRAQGVGPEDVVGTTLPRGGNQIIAMLAIWMSGAAYLPVDAQWPEGRRQALLADSATFVLEESAEADAQVAMQGESGLRVRPLTEGREPSPDNSATERNLAYVIGTSGSTGTPLAVGVEFAALHNYARYLLDLVKQPEIPGDGDLCVLLSADPAFDAALRPVLLLAVGAELVIAPDGSPQDHIDCIAAHGVTVLSGVPSWYSGVLGAGFVPADSSVRLAFIGGEAVPNGVVRKLASDSRAVVVQYGPTETTIAATGGRLLSDEFLEPPIGQALPGVEVHLYQNGDLDPAVDGEPAYLYVSGAGVARGYMNDPRTTAERFVPNPSGPPGSRMFRTGDLAKALPQGGYSFLGRTDDQVKINGRRIELTEISSILNRHPAVAQSVAFVHPDSAQPLLAACYVAGSGEEEAAVEASLREHLAGELPGYQVPALVKRVDALPLTQRGKVDVAALALLVRPVQIPVVEVDDDSALTDVERTVMVIVRKILDVPCSIDDELFALGLTSLDSLKILAQIREELGVRVRLRDFFQARTARNVCRLIGTVN</sequence>
<dbReference type="InterPro" id="IPR009081">
    <property type="entry name" value="PP-bd_ACP"/>
</dbReference>
<feature type="domain" description="Carrier" evidence="1">
    <location>
        <begin position="511"/>
        <end position="585"/>
    </location>
</feature>
<dbReference type="RefSeq" id="WP_388110351.1">
    <property type="nucleotide sequence ID" value="NZ_JBIAHM010000010.1"/>
</dbReference>
<dbReference type="Pfam" id="PF00550">
    <property type="entry name" value="PP-binding"/>
    <property type="match status" value="1"/>
</dbReference>
<accession>A0ABW6MAU4</accession>
<dbReference type="InterPro" id="IPR000873">
    <property type="entry name" value="AMP-dep_synth/lig_dom"/>
</dbReference>
<dbReference type="CDD" id="cd05930">
    <property type="entry name" value="A_NRPS"/>
    <property type="match status" value="1"/>
</dbReference>
<dbReference type="InterPro" id="IPR036736">
    <property type="entry name" value="ACP-like_sf"/>
</dbReference>
<dbReference type="InterPro" id="IPR045851">
    <property type="entry name" value="AMP-bd_C_sf"/>
</dbReference>
<evidence type="ECO:0000259" key="1">
    <source>
        <dbReference type="PROSITE" id="PS50075"/>
    </source>
</evidence>
<dbReference type="Gene3D" id="3.40.50.12780">
    <property type="entry name" value="N-terminal domain of ligase-like"/>
    <property type="match status" value="1"/>
</dbReference>
<dbReference type="PANTHER" id="PTHR45527">
    <property type="entry name" value="NONRIBOSOMAL PEPTIDE SYNTHETASE"/>
    <property type="match status" value="1"/>
</dbReference>
<dbReference type="Gene3D" id="3.30.300.30">
    <property type="match status" value="1"/>
</dbReference>
<evidence type="ECO:0000313" key="3">
    <source>
        <dbReference type="Proteomes" id="UP001601303"/>
    </source>
</evidence>
<protein>
    <submittedName>
        <fullName evidence="2">Non-ribosomal peptide synthetase</fullName>
    </submittedName>
</protein>
<proteinExistence type="predicted"/>
<comment type="caution">
    <text evidence="2">The sequence shown here is derived from an EMBL/GenBank/DDBJ whole genome shotgun (WGS) entry which is preliminary data.</text>
</comment>
<dbReference type="PANTHER" id="PTHR45527:SF1">
    <property type="entry name" value="FATTY ACID SYNTHASE"/>
    <property type="match status" value="1"/>
</dbReference>
<dbReference type="EMBL" id="JBIAHM010000010">
    <property type="protein sequence ID" value="MFE9602453.1"/>
    <property type="molecule type" value="Genomic_DNA"/>
</dbReference>
<dbReference type="Pfam" id="PF13193">
    <property type="entry name" value="AMP-binding_C"/>
    <property type="match status" value="1"/>
</dbReference>
<dbReference type="InterPro" id="IPR042099">
    <property type="entry name" value="ANL_N_sf"/>
</dbReference>
<keyword evidence="3" id="KW-1185">Reference proteome</keyword>
<reference evidence="2 3" key="1">
    <citation type="submission" date="2024-10" db="EMBL/GenBank/DDBJ databases">
        <title>The Natural Products Discovery Center: Release of the First 8490 Sequenced Strains for Exploring Actinobacteria Biosynthetic Diversity.</title>
        <authorList>
            <person name="Kalkreuter E."/>
            <person name="Kautsar S.A."/>
            <person name="Yang D."/>
            <person name="Bader C.D."/>
            <person name="Teijaro C.N."/>
            <person name="Fluegel L."/>
            <person name="Davis C.M."/>
            <person name="Simpson J.R."/>
            <person name="Lauterbach L."/>
            <person name="Steele A.D."/>
            <person name="Gui C."/>
            <person name="Meng S."/>
            <person name="Li G."/>
            <person name="Viehrig K."/>
            <person name="Ye F."/>
            <person name="Su P."/>
            <person name="Kiefer A.F."/>
            <person name="Nichols A."/>
            <person name="Cepeda A.J."/>
            <person name="Yan W."/>
            <person name="Fan B."/>
            <person name="Jiang Y."/>
            <person name="Adhikari A."/>
            <person name="Zheng C.-J."/>
            <person name="Schuster L."/>
            <person name="Cowan T.M."/>
            <person name="Smanski M.J."/>
            <person name="Chevrette M.G."/>
            <person name="De Carvalho L.P.S."/>
            <person name="Shen B."/>
        </authorList>
    </citation>
    <scope>NUCLEOTIDE SEQUENCE [LARGE SCALE GENOMIC DNA]</scope>
    <source>
        <strain evidence="2 3">NPDC006488</strain>
    </source>
</reference>
<dbReference type="Proteomes" id="UP001601303">
    <property type="component" value="Unassembled WGS sequence"/>
</dbReference>
<dbReference type="Pfam" id="PF00501">
    <property type="entry name" value="AMP-binding"/>
    <property type="match status" value="1"/>
</dbReference>